<feature type="compositionally biased region" description="Low complexity" evidence="2">
    <location>
        <begin position="710"/>
        <end position="720"/>
    </location>
</feature>
<dbReference type="PROSITE" id="PS50103">
    <property type="entry name" value="ZF_C3H1"/>
    <property type="match status" value="1"/>
</dbReference>
<feature type="compositionally biased region" description="Basic and acidic residues" evidence="2">
    <location>
        <begin position="235"/>
        <end position="256"/>
    </location>
</feature>
<sequence>MDEATKTRAVERLTEINGEAEYETLIQFVDCLLSDGASKDKLRSELGEFLGGDQSEEFADWICENCNVGTSNEEAPPERKSGRSGGERERERETRGREHKTLKDRENTKNRLFKLAIESGVRGSDRRERETRRSSRVEEDRVHSRDVQKDRDRERDRRGMREDRERERERERAHAHRIRDDRERERERERRGSRRDRSRSRSRGRERTHDWHQRSRGERGVGDGEGSEDLDLPDYDAREKRRERDDRERGERERNGRVQLTAAGSKPAWHHGDERGGSGRSGVRLLPKQSRGGDREGARPPNPVILRPSAAAQQQHAEGGSRVSLRPAPSPQAAEPERGSGDADMGGEQPPSGGGMDEDTEVMTFAPTLQLKKNPDLKEDDIKEVEEPALVFRPKPASEAAPSPQPFQDPSGGALANGSNAGMVGGAPQYPNPPVGVPAFGAPHAPPAEPGNGFPPPRHVPHMAPQQRPQFPPPTIVRPGGGGGPPFGGGPPPPFPPGPQAGGPGGPAQGPRRDSQGGGRPPVLRPSPLGALAAEMGIPPELGPPHPGMFPPFPPPAMAAMMAAGGMGGGPPAEKPRRCPDFPKCEKGQKCPFIHPKEMCKNWPHCYYGATCFYIHPSVPCKFGSNCTNATCNYTHEEAEEERRKKIAAAKAEKKAAAPTRPPAPTRPLAPRAPGGFGFKNMKLDLRQPKKEEGSKEELEIPGTPEHLKGTAARHAAAEMGGEGAVAGAGAQAAPAGEVHA</sequence>
<organism evidence="4">
    <name type="scientific">Chromera velia CCMP2878</name>
    <dbReference type="NCBI Taxonomy" id="1169474"/>
    <lineage>
        <taxon>Eukaryota</taxon>
        <taxon>Sar</taxon>
        <taxon>Alveolata</taxon>
        <taxon>Colpodellida</taxon>
        <taxon>Chromeraceae</taxon>
        <taxon>Chromera</taxon>
    </lineage>
</organism>
<dbReference type="AlphaFoldDB" id="A0A0G4FFZ2"/>
<feature type="compositionally biased region" description="Basic and acidic residues" evidence="2">
    <location>
        <begin position="682"/>
        <end position="699"/>
    </location>
</feature>
<keyword evidence="1" id="KW-0862">Zinc</keyword>
<feature type="domain" description="C3H1-type" evidence="3">
    <location>
        <begin position="573"/>
        <end position="598"/>
    </location>
</feature>
<feature type="compositionally biased region" description="Basic residues" evidence="2">
    <location>
        <begin position="191"/>
        <end position="202"/>
    </location>
</feature>
<feature type="compositionally biased region" description="Acidic residues" evidence="2">
    <location>
        <begin position="225"/>
        <end position="234"/>
    </location>
</feature>
<feature type="compositionally biased region" description="Basic and acidic residues" evidence="2">
    <location>
        <begin position="123"/>
        <end position="190"/>
    </location>
</feature>
<feature type="compositionally biased region" description="Low complexity" evidence="2">
    <location>
        <begin position="411"/>
        <end position="422"/>
    </location>
</feature>
<evidence type="ECO:0000256" key="1">
    <source>
        <dbReference type="PROSITE-ProRule" id="PRU00723"/>
    </source>
</evidence>
<dbReference type="Gene3D" id="4.10.1000.40">
    <property type="match status" value="2"/>
</dbReference>
<dbReference type="VEuPathDB" id="CryptoDB:Cvel_16770"/>
<gene>
    <name evidence="4" type="ORF">Cvel_16770</name>
</gene>
<evidence type="ECO:0000313" key="4">
    <source>
        <dbReference type="EMBL" id="CEM12106.1"/>
    </source>
</evidence>
<feature type="compositionally biased region" description="Pro residues" evidence="2">
    <location>
        <begin position="444"/>
        <end position="458"/>
    </location>
</feature>
<feature type="region of interest" description="Disordered" evidence="2">
    <location>
        <begin position="649"/>
        <end position="741"/>
    </location>
</feature>
<feature type="compositionally biased region" description="Basic and acidic residues" evidence="2">
    <location>
        <begin position="76"/>
        <end position="109"/>
    </location>
</feature>
<accession>A0A0G4FFZ2</accession>
<evidence type="ECO:0000256" key="2">
    <source>
        <dbReference type="SAM" id="MobiDB-lite"/>
    </source>
</evidence>
<dbReference type="EMBL" id="CDMZ01000339">
    <property type="protein sequence ID" value="CEM12106.1"/>
    <property type="molecule type" value="Genomic_DNA"/>
</dbReference>
<feature type="compositionally biased region" description="Basic and acidic residues" evidence="2">
    <location>
        <begin position="203"/>
        <end position="222"/>
    </location>
</feature>
<feature type="compositionally biased region" description="Low complexity" evidence="2">
    <location>
        <begin position="728"/>
        <end position="741"/>
    </location>
</feature>
<feature type="zinc finger region" description="C3H1-type" evidence="1">
    <location>
        <begin position="573"/>
        <end position="598"/>
    </location>
</feature>
<protein>
    <recommendedName>
        <fullName evidence="3">C3H1-type domain-containing protein</fullName>
    </recommendedName>
</protein>
<name>A0A0G4FFZ2_9ALVE</name>
<feature type="region of interest" description="Disordered" evidence="2">
    <location>
        <begin position="67"/>
        <end position="528"/>
    </location>
</feature>
<proteinExistence type="predicted"/>
<keyword evidence="1" id="KW-0863">Zinc-finger</keyword>
<keyword evidence="1" id="KW-0479">Metal-binding</keyword>
<reference evidence="4" key="1">
    <citation type="submission" date="2014-11" db="EMBL/GenBank/DDBJ databases">
        <authorList>
            <person name="Otto D Thomas"/>
            <person name="Naeem Raeece"/>
        </authorList>
    </citation>
    <scope>NUCLEOTIDE SEQUENCE</scope>
</reference>
<evidence type="ECO:0000259" key="3">
    <source>
        <dbReference type="PROSITE" id="PS50103"/>
    </source>
</evidence>
<dbReference type="GO" id="GO:0008270">
    <property type="term" value="F:zinc ion binding"/>
    <property type="evidence" value="ECO:0007669"/>
    <property type="project" value="UniProtKB-KW"/>
</dbReference>
<dbReference type="Pfam" id="PF14608">
    <property type="entry name" value="zf-CCCH_2"/>
    <property type="match status" value="3"/>
</dbReference>
<dbReference type="InterPro" id="IPR000571">
    <property type="entry name" value="Znf_CCCH"/>
</dbReference>
<feature type="compositionally biased region" description="Pro residues" evidence="2">
    <location>
        <begin position="488"/>
        <end position="499"/>
    </location>
</feature>